<feature type="domain" description="NB-ARC" evidence="6">
    <location>
        <begin position="182"/>
        <end position="266"/>
    </location>
</feature>
<organism evidence="8 9">
    <name type="scientific">Triticum turgidum subsp. durum</name>
    <name type="common">Durum wheat</name>
    <name type="synonym">Triticum durum</name>
    <dbReference type="NCBI Taxonomy" id="4567"/>
    <lineage>
        <taxon>Eukaryota</taxon>
        <taxon>Viridiplantae</taxon>
        <taxon>Streptophyta</taxon>
        <taxon>Embryophyta</taxon>
        <taxon>Tracheophyta</taxon>
        <taxon>Spermatophyta</taxon>
        <taxon>Magnoliopsida</taxon>
        <taxon>Liliopsida</taxon>
        <taxon>Poales</taxon>
        <taxon>Poaceae</taxon>
        <taxon>BOP clade</taxon>
        <taxon>Pooideae</taxon>
        <taxon>Triticodae</taxon>
        <taxon>Triticeae</taxon>
        <taxon>Triticinae</taxon>
        <taxon>Triticum</taxon>
    </lineage>
</organism>
<dbReference type="Gene3D" id="1.20.5.4130">
    <property type="match status" value="1"/>
</dbReference>
<dbReference type="InterPro" id="IPR038005">
    <property type="entry name" value="RX-like_CC"/>
</dbReference>
<dbReference type="InterPro" id="IPR002182">
    <property type="entry name" value="NB-ARC"/>
</dbReference>
<dbReference type="Pfam" id="PF18052">
    <property type="entry name" value="Rx_N"/>
    <property type="match status" value="1"/>
</dbReference>
<accession>A0A9R1BFY9</accession>
<comment type="similarity">
    <text evidence="1">Belongs to the disease resistance NB-LRR family.</text>
</comment>
<feature type="domain" description="Disease resistance N-terminal" evidence="7">
    <location>
        <begin position="8"/>
        <end position="91"/>
    </location>
</feature>
<evidence type="ECO:0000256" key="3">
    <source>
        <dbReference type="ARBA" id="ARBA00022737"/>
    </source>
</evidence>
<evidence type="ECO:0000259" key="7">
    <source>
        <dbReference type="Pfam" id="PF18052"/>
    </source>
</evidence>
<dbReference type="Gene3D" id="3.40.50.300">
    <property type="entry name" value="P-loop containing nucleotide triphosphate hydrolases"/>
    <property type="match status" value="1"/>
</dbReference>
<dbReference type="OMA" id="CEEITHR"/>
<proteinExistence type="inferred from homology"/>
<evidence type="ECO:0000256" key="1">
    <source>
        <dbReference type="ARBA" id="ARBA00008894"/>
    </source>
</evidence>
<dbReference type="AlphaFoldDB" id="A0A9R1BFY9"/>
<dbReference type="InterPro" id="IPR041118">
    <property type="entry name" value="Rx_N"/>
</dbReference>
<keyword evidence="9" id="KW-1185">Reference proteome</keyword>
<dbReference type="InterPro" id="IPR027417">
    <property type="entry name" value="P-loop_NTPase"/>
</dbReference>
<evidence type="ECO:0000256" key="2">
    <source>
        <dbReference type="ARBA" id="ARBA00022614"/>
    </source>
</evidence>
<keyword evidence="3" id="KW-0677">Repeat</keyword>
<keyword evidence="2" id="KW-0433">Leucine-rich repeat</keyword>
<name>A0A9R1BFY9_TRITD</name>
<dbReference type="PANTHER" id="PTHR19338:SF71">
    <property type="entry name" value="AAA+ ATPASE DOMAIN-CONTAINING PROTEIN"/>
    <property type="match status" value="1"/>
</dbReference>
<gene>
    <name evidence="8" type="ORF">TRITD_6Bv1G221830</name>
</gene>
<reference evidence="8 9" key="1">
    <citation type="submission" date="2017-09" db="EMBL/GenBank/DDBJ databases">
        <authorList>
            <consortium name="International Durum Wheat Genome Sequencing Consortium (IDWGSC)"/>
            <person name="Milanesi L."/>
        </authorList>
    </citation>
    <scope>NUCLEOTIDE SEQUENCE [LARGE SCALE GENOMIC DNA]</scope>
    <source>
        <strain evidence="9">cv. Svevo</strain>
    </source>
</reference>
<dbReference type="SUPFAM" id="SSF52540">
    <property type="entry name" value="P-loop containing nucleoside triphosphate hydrolases"/>
    <property type="match status" value="1"/>
</dbReference>
<protein>
    <submittedName>
        <fullName evidence="8">Uncharacterized protein</fullName>
    </submittedName>
</protein>
<evidence type="ECO:0000256" key="5">
    <source>
        <dbReference type="ARBA" id="ARBA00022821"/>
    </source>
</evidence>
<dbReference type="Pfam" id="PF00931">
    <property type="entry name" value="NB-ARC"/>
    <property type="match status" value="1"/>
</dbReference>
<evidence type="ECO:0000313" key="9">
    <source>
        <dbReference type="Proteomes" id="UP000324705"/>
    </source>
</evidence>
<dbReference type="GO" id="GO:0043531">
    <property type="term" value="F:ADP binding"/>
    <property type="evidence" value="ECO:0007669"/>
    <property type="project" value="InterPro"/>
</dbReference>
<dbReference type="CDD" id="cd14798">
    <property type="entry name" value="RX-CC_like"/>
    <property type="match status" value="1"/>
</dbReference>
<evidence type="ECO:0000313" key="8">
    <source>
        <dbReference type="EMBL" id="VAI63228.1"/>
    </source>
</evidence>
<dbReference type="Gramene" id="TRITD6Bv1G221830.1">
    <property type="protein sequence ID" value="TRITD6Bv1G221830.1"/>
    <property type="gene ID" value="TRITD6Bv1G221830"/>
</dbReference>
<dbReference type="PANTHER" id="PTHR19338">
    <property type="entry name" value="TRANSLOCASE OF INNER MITOCHONDRIAL MEMBRANE 13 HOMOLOG"/>
    <property type="match status" value="1"/>
</dbReference>
<keyword evidence="4" id="KW-0547">Nucleotide-binding</keyword>
<dbReference type="Proteomes" id="UP000324705">
    <property type="component" value="Chromosome 6B"/>
</dbReference>
<keyword evidence="5" id="KW-0611">Plant defense</keyword>
<evidence type="ECO:0000256" key="4">
    <source>
        <dbReference type="ARBA" id="ARBA00022741"/>
    </source>
</evidence>
<dbReference type="GO" id="GO:0006952">
    <property type="term" value="P:defense response"/>
    <property type="evidence" value="ECO:0007669"/>
    <property type="project" value="UniProtKB-KW"/>
</dbReference>
<sequence length="275" mass="31476">MELVTGATSSLLPKLGALLQDEYQLQDKVRKDVESLQSELVFMSTILRMVAQVPPDQLHEHVWIWYVFLKDISYDMEDVMITFAARVHRAPHLDSLITKAFNMLCMGRAHHQIANMVEEVRSLIKEVADMRSRYQLDNIVTKPATLRLVVPTPWYDIFVSYSEEITRRHSGIKYAYPVGIEEDMKQVLHNWIIPSDSDGHTTLLSIVGPAGVGKTTIAMALYQNYGDYFQPRAMVNMSRDSQDLKKVLVDILNQLKPQELQGHDGDMDHIKAELH</sequence>
<dbReference type="EMBL" id="LT934122">
    <property type="protein sequence ID" value="VAI63228.1"/>
    <property type="molecule type" value="Genomic_DNA"/>
</dbReference>
<evidence type="ECO:0000259" key="6">
    <source>
        <dbReference type="Pfam" id="PF00931"/>
    </source>
</evidence>